<dbReference type="PROSITE" id="PS50943">
    <property type="entry name" value="HTH_CROC1"/>
    <property type="match status" value="1"/>
</dbReference>
<name>A0A7I8D5Y6_9FIRM</name>
<gene>
    <name evidence="2" type="ORF">C12CBH8_12520</name>
</gene>
<dbReference type="GO" id="GO:0003677">
    <property type="term" value="F:DNA binding"/>
    <property type="evidence" value="ECO:0007669"/>
    <property type="project" value="InterPro"/>
</dbReference>
<accession>A0A7I8D5Y6</accession>
<evidence type="ECO:0000313" key="2">
    <source>
        <dbReference type="EMBL" id="BCI60613.1"/>
    </source>
</evidence>
<dbReference type="EMBL" id="AP023321">
    <property type="protein sequence ID" value="BCI60613.1"/>
    <property type="molecule type" value="Genomic_DNA"/>
</dbReference>
<dbReference type="InterPro" id="IPR001387">
    <property type="entry name" value="Cro/C1-type_HTH"/>
</dbReference>
<dbReference type="CDD" id="cd00093">
    <property type="entry name" value="HTH_XRE"/>
    <property type="match status" value="1"/>
</dbReference>
<keyword evidence="3" id="KW-1185">Reference proteome</keyword>
<dbReference type="SUPFAM" id="SSF47413">
    <property type="entry name" value="lambda repressor-like DNA-binding domains"/>
    <property type="match status" value="1"/>
</dbReference>
<evidence type="ECO:0000313" key="3">
    <source>
        <dbReference type="Proteomes" id="UP000593890"/>
    </source>
</evidence>
<proteinExistence type="predicted"/>
<dbReference type="Pfam" id="PF13443">
    <property type="entry name" value="HTH_26"/>
    <property type="match status" value="1"/>
</dbReference>
<feature type="domain" description="HTH cro/C1-type" evidence="1">
    <location>
        <begin position="7"/>
        <end position="61"/>
    </location>
</feature>
<sequence>MCVGEKIKKHLDENGITQKSLSKRTNISTSKLNLSLKGKRRLTFEEYEVICWALNVNTDFFIQPKQPTISKAS</sequence>
<dbReference type="AlphaFoldDB" id="A0A7I8D5Y6"/>
<organism evidence="2 3">
    <name type="scientific">Solibaculum mannosilyticum</name>
    <dbReference type="NCBI Taxonomy" id="2780922"/>
    <lineage>
        <taxon>Bacteria</taxon>
        <taxon>Bacillati</taxon>
        <taxon>Bacillota</taxon>
        <taxon>Clostridia</taxon>
        <taxon>Eubacteriales</taxon>
        <taxon>Oscillospiraceae</taxon>
        <taxon>Solibaculum</taxon>
    </lineage>
</organism>
<evidence type="ECO:0000259" key="1">
    <source>
        <dbReference type="PROSITE" id="PS50943"/>
    </source>
</evidence>
<dbReference type="KEGG" id="sman:C12CBH8_12520"/>
<dbReference type="RefSeq" id="WP_215532791.1">
    <property type="nucleotide sequence ID" value="NZ_AP023321.1"/>
</dbReference>
<reference evidence="3" key="1">
    <citation type="submission" date="2020-07" db="EMBL/GenBank/DDBJ databases">
        <title>Complete genome sequencing of Clostridia bacterium strain 12CBH8.</title>
        <authorList>
            <person name="Sakamoto M."/>
            <person name="Murakami T."/>
            <person name="Mori H."/>
        </authorList>
    </citation>
    <scope>NUCLEOTIDE SEQUENCE [LARGE SCALE GENOMIC DNA]</scope>
    <source>
        <strain evidence="3">12CBH8</strain>
    </source>
</reference>
<dbReference type="InterPro" id="IPR010982">
    <property type="entry name" value="Lambda_DNA-bd_dom_sf"/>
</dbReference>
<protein>
    <recommendedName>
        <fullName evidence="1">HTH cro/C1-type domain-containing protein</fullName>
    </recommendedName>
</protein>
<dbReference type="Gene3D" id="1.10.260.40">
    <property type="entry name" value="lambda repressor-like DNA-binding domains"/>
    <property type="match status" value="1"/>
</dbReference>
<dbReference type="Proteomes" id="UP000593890">
    <property type="component" value="Chromosome"/>
</dbReference>
<dbReference type="SMART" id="SM00530">
    <property type="entry name" value="HTH_XRE"/>
    <property type="match status" value="1"/>
</dbReference>